<evidence type="ECO:0000256" key="1">
    <source>
        <dbReference type="SAM" id="MobiDB-lite"/>
    </source>
</evidence>
<gene>
    <name evidence="3" type="ORF">LPJ61_004887</name>
</gene>
<evidence type="ECO:0000256" key="2">
    <source>
        <dbReference type="SAM" id="SignalP"/>
    </source>
</evidence>
<sequence>MQLARLLVILAPALAVPLAQPTDAAPVSLASAPAPAHELTQAEARSAAAQLGREFVDALFELRAAGERRAAAATGGQARAKDDDGDSGDSDDSTTKLINKAARAFRPIVKEMATVVTSALPAGPPRQLVKATADAIDSLMPLILKYALGI</sequence>
<reference evidence="3" key="1">
    <citation type="submission" date="2022-07" db="EMBL/GenBank/DDBJ databases">
        <title>Phylogenomic reconstructions and comparative analyses of Kickxellomycotina fungi.</title>
        <authorList>
            <person name="Reynolds N.K."/>
            <person name="Stajich J.E."/>
            <person name="Barry K."/>
            <person name="Grigoriev I.V."/>
            <person name="Crous P."/>
            <person name="Smith M.E."/>
        </authorList>
    </citation>
    <scope>NUCLEOTIDE SEQUENCE</scope>
    <source>
        <strain evidence="3">BCRC 34381</strain>
    </source>
</reference>
<feature type="compositionally biased region" description="Acidic residues" evidence="1">
    <location>
        <begin position="83"/>
        <end position="92"/>
    </location>
</feature>
<dbReference type="Proteomes" id="UP001143981">
    <property type="component" value="Unassembled WGS sequence"/>
</dbReference>
<dbReference type="OrthoDB" id="5584344at2759"/>
<name>A0A9W7Y417_9FUNG</name>
<accession>A0A9W7Y417</accession>
<keyword evidence="2" id="KW-0732">Signal</keyword>
<proteinExistence type="predicted"/>
<feature type="region of interest" description="Disordered" evidence="1">
    <location>
        <begin position="70"/>
        <end position="95"/>
    </location>
</feature>
<protein>
    <submittedName>
        <fullName evidence="3">Uncharacterized protein</fullName>
    </submittedName>
</protein>
<feature type="signal peptide" evidence="2">
    <location>
        <begin position="1"/>
        <end position="15"/>
    </location>
</feature>
<evidence type="ECO:0000313" key="3">
    <source>
        <dbReference type="EMBL" id="KAJ1726897.1"/>
    </source>
</evidence>
<keyword evidence="4" id="KW-1185">Reference proteome</keyword>
<feature type="chain" id="PRO_5040960477" evidence="2">
    <location>
        <begin position="16"/>
        <end position="150"/>
    </location>
</feature>
<organism evidence="3 4">
    <name type="scientific">Coemansia biformis</name>
    <dbReference type="NCBI Taxonomy" id="1286918"/>
    <lineage>
        <taxon>Eukaryota</taxon>
        <taxon>Fungi</taxon>
        <taxon>Fungi incertae sedis</taxon>
        <taxon>Zoopagomycota</taxon>
        <taxon>Kickxellomycotina</taxon>
        <taxon>Kickxellomycetes</taxon>
        <taxon>Kickxellales</taxon>
        <taxon>Kickxellaceae</taxon>
        <taxon>Coemansia</taxon>
    </lineage>
</organism>
<comment type="caution">
    <text evidence="3">The sequence shown here is derived from an EMBL/GenBank/DDBJ whole genome shotgun (WGS) entry which is preliminary data.</text>
</comment>
<dbReference type="AlphaFoldDB" id="A0A9W7Y417"/>
<dbReference type="EMBL" id="JANBOI010001314">
    <property type="protein sequence ID" value="KAJ1726897.1"/>
    <property type="molecule type" value="Genomic_DNA"/>
</dbReference>
<evidence type="ECO:0000313" key="4">
    <source>
        <dbReference type="Proteomes" id="UP001143981"/>
    </source>
</evidence>